<proteinExistence type="predicted"/>
<dbReference type="Pfam" id="PF23571">
    <property type="entry name" value="GH3_M"/>
    <property type="match status" value="1"/>
</dbReference>
<dbReference type="RefSeq" id="WP_013325449.1">
    <property type="nucleotide sequence ID" value="NC_014501.1"/>
</dbReference>
<dbReference type="AlphaFoldDB" id="E0UAA7"/>
<dbReference type="Pfam" id="PF23572">
    <property type="entry name" value="GH3_C"/>
    <property type="match status" value="1"/>
</dbReference>
<accession>E0UAA7</accession>
<evidence type="ECO:0000313" key="3">
    <source>
        <dbReference type="EMBL" id="ADN17412.1"/>
    </source>
</evidence>
<reference evidence="4" key="1">
    <citation type="journal article" date="2011" name="MBio">
        <title>Novel metabolic attributes of the genus Cyanothece, comprising a group of unicellular nitrogen-fixing Cyanobacteria.</title>
        <authorList>
            <person name="Bandyopadhyay A."/>
            <person name="Elvitigala T."/>
            <person name="Welsh E."/>
            <person name="Stockel J."/>
            <person name="Liberton M."/>
            <person name="Min H."/>
            <person name="Sherman L.A."/>
            <person name="Pakrasi H.B."/>
        </authorList>
    </citation>
    <scope>NUCLEOTIDE SEQUENCE [LARGE SCALE GENOMIC DNA]</scope>
    <source>
        <strain evidence="4">PCC 7822</strain>
    </source>
</reference>
<dbReference type="OrthoDB" id="614636at2"/>
<evidence type="ECO:0000259" key="2">
    <source>
        <dbReference type="Pfam" id="PF23572"/>
    </source>
</evidence>
<dbReference type="PANTHER" id="PTHR31901:SF9">
    <property type="entry name" value="GH3 DOMAIN-CONTAINING PROTEIN"/>
    <property type="match status" value="1"/>
</dbReference>
<dbReference type="InterPro" id="IPR004993">
    <property type="entry name" value="GH3"/>
</dbReference>
<dbReference type="KEGG" id="cyj:Cyan7822_5539"/>
<sequence>MSSILLSLLTTIAVRRKEEFIAQTHHLESVQNQFLLTLLKTYQNTVLGQKWKIGEIKTVEQFRDRIPILPYSFYHPYMEQISQGQANILTSDPVVYLNLTSGTTSKKKLIPVTKRSRKKRQLVNQVAQGFLAEAIQKRGISLGKMLLTSSVKLAGYTQSGIPYGPVSVGDLRLSNFLYKQIFVHPYQALQSSDSLARHYVCLLFALQYPYLGVLGANFPVLALRLADYLESYAEELIEDLKTGTIAPWLPLEPPLRASLEKQLKPQPQRAARLREILKAEGCLTPQLAWSSIGCIVTARGGTSSFYFQRFPAHFGDTPVFGGIYASAEATFGVYSDLNDDHTILAINSGFYEFIPQEQWEAEQPKTLLPQEVKVGQPYRILVTNYNGFYRYDIGDVVEVVGFYHQTPIITFRYRYKGLLSSTTEKTTEYHVTQVMGQLQQEFSVPLESFCVTLSEQEIPPHYLVNIELRPGYRLNNPEYFVTRFDDKLKQIHTSYALKRKDQVPPPRLRILAPGSFAQVRQRLLDRGIPESHLKLPHISEDRQFLAGLNVEQEITA</sequence>
<dbReference type="Pfam" id="PF03321">
    <property type="entry name" value="GH3"/>
    <property type="match status" value="1"/>
</dbReference>
<feature type="domain" description="GH3 C-terminal" evidence="2">
    <location>
        <begin position="430"/>
        <end position="543"/>
    </location>
</feature>
<evidence type="ECO:0000313" key="4">
    <source>
        <dbReference type="Proteomes" id="UP000008206"/>
    </source>
</evidence>
<dbReference type="Proteomes" id="UP000008206">
    <property type="component" value="Chromosome"/>
</dbReference>
<keyword evidence="4" id="KW-1185">Reference proteome</keyword>
<dbReference type="InterPro" id="IPR055378">
    <property type="entry name" value="GH3_C"/>
</dbReference>
<dbReference type="eggNOG" id="COG3568">
    <property type="taxonomic scope" value="Bacteria"/>
</dbReference>
<dbReference type="EMBL" id="CP002198">
    <property type="protein sequence ID" value="ADN17412.1"/>
    <property type="molecule type" value="Genomic_DNA"/>
</dbReference>
<dbReference type="PANTHER" id="PTHR31901">
    <property type="entry name" value="GH3 DOMAIN-CONTAINING PROTEIN"/>
    <property type="match status" value="1"/>
</dbReference>
<dbReference type="GO" id="GO:0005737">
    <property type="term" value="C:cytoplasm"/>
    <property type="evidence" value="ECO:0007669"/>
    <property type="project" value="TreeGrafter"/>
</dbReference>
<protein>
    <submittedName>
        <fullName evidence="3">GH3 auxin-responsive promoter</fullName>
    </submittedName>
</protein>
<feature type="domain" description="GH3 middle" evidence="1">
    <location>
        <begin position="343"/>
        <end position="414"/>
    </location>
</feature>
<gene>
    <name evidence="3" type="ordered locus">Cyan7822_5539</name>
</gene>
<dbReference type="STRING" id="497965.Cyan7822_5539"/>
<name>E0UAA7_GLOV7</name>
<organism evidence="3 4">
    <name type="scientific">Gloeothece verrucosa (strain PCC 7822)</name>
    <name type="common">Cyanothece sp. (strain PCC 7822)</name>
    <dbReference type="NCBI Taxonomy" id="497965"/>
    <lineage>
        <taxon>Bacteria</taxon>
        <taxon>Bacillati</taxon>
        <taxon>Cyanobacteriota</taxon>
        <taxon>Cyanophyceae</taxon>
        <taxon>Oscillatoriophycideae</taxon>
        <taxon>Chroococcales</taxon>
        <taxon>Aphanothecaceae</taxon>
        <taxon>Gloeothece</taxon>
        <taxon>Gloeothece verrucosa</taxon>
    </lineage>
</organism>
<dbReference type="GO" id="GO:0016881">
    <property type="term" value="F:acid-amino acid ligase activity"/>
    <property type="evidence" value="ECO:0007669"/>
    <property type="project" value="TreeGrafter"/>
</dbReference>
<dbReference type="InterPro" id="IPR055377">
    <property type="entry name" value="GH3_M"/>
</dbReference>
<evidence type="ECO:0000259" key="1">
    <source>
        <dbReference type="Pfam" id="PF23571"/>
    </source>
</evidence>
<dbReference type="HOGENOM" id="CLU_016249_3_2_3"/>